<organism evidence="1 2">
    <name type="scientific">Caenorhabditis angaria</name>
    <dbReference type="NCBI Taxonomy" id="860376"/>
    <lineage>
        <taxon>Eukaryota</taxon>
        <taxon>Metazoa</taxon>
        <taxon>Ecdysozoa</taxon>
        <taxon>Nematoda</taxon>
        <taxon>Chromadorea</taxon>
        <taxon>Rhabditida</taxon>
        <taxon>Rhabditina</taxon>
        <taxon>Rhabditomorpha</taxon>
        <taxon>Rhabditoidea</taxon>
        <taxon>Rhabditidae</taxon>
        <taxon>Peloderinae</taxon>
        <taxon>Caenorhabditis</taxon>
    </lineage>
</organism>
<name>A0A9P1N1P4_9PELO</name>
<sequence>MRIFIEDPDLNRNNQIKFHNVSKFNFNLIWMLENRYLHGCFYERCYMFGCENARFLSVEFETCSRQSHFQFFWLASNHRQEVFKYIGFWTKIEQNFMIFQTIRNRILRKFNWLLVLKSNIRTRKLWIRICNEILELQLKIRMKISKEFDTEKSPFFVRISENDCKQSGRNSDNDAQDQIGCWRFSRTQKLGCFEENEDFDGFSMKIFGDSGCFSKEFDMMRISVDQYTILATFEGFIWIAIERWKYWRMVAPVFSI</sequence>
<reference evidence="1" key="1">
    <citation type="submission" date="2022-11" db="EMBL/GenBank/DDBJ databases">
        <authorList>
            <person name="Kikuchi T."/>
        </authorList>
    </citation>
    <scope>NUCLEOTIDE SEQUENCE</scope>
    <source>
        <strain evidence="1">PS1010</strain>
    </source>
</reference>
<dbReference type="EMBL" id="CANHGI010000003">
    <property type="protein sequence ID" value="CAI5446618.1"/>
    <property type="molecule type" value="Genomic_DNA"/>
</dbReference>
<protein>
    <submittedName>
        <fullName evidence="1">Uncharacterized protein</fullName>
    </submittedName>
</protein>
<evidence type="ECO:0000313" key="2">
    <source>
        <dbReference type="Proteomes" id="UP001152747"/>
    </source>
</evidence>
<proteinExistence type="predicted"/>
<comment type="caution">
    <text evidence="1">The sequence shown here is derived from an EMBL/GenBank/DDBJ whole genome shotgun (WGS) entry which is preliminary data.</text>
</comment>
<gene>
    <name evidence="1" type="ORF">CAMP_LOCUS9255</name>
</gene>
<dbReference type="Proteomes" id="UP001152747">
    <property type="component" value="Unassembled WGS sequence"/>
</dbReference>
<accession>A0A9P1N1P4</accession>
<dbReference type="AlphaFoldDB" id="A0A9P1N1P4"/>
<keyword evidence="2" id="KW-1185">Reference proteome</keyword>
<evidence type="ECO:0000313" key="1">
    <source>
        <dbReference type="EMBL" id="CAI5446618.1"/>
    </source>
</evidence>